<reference evidence="2 3" key="1">
    <citation type="submission" date="2022-11" db="EMBL/GenBank/DDBJ databases">
        <title>Genome sequencing of Acetobacter type strain.</title>
        <authorList>
            <person name="Heo J."/>
            <person name="Lee D."/>
            <person name="Han B.-H."/>
            <person name="Hong S.-B."/>
            <person name="Kwon S.-W."/>
        </authorList>
    </citation>
    <scope>NUCLEOTIDE SEQUENCE [LARGE SCALE GENOMIC DNA]</scope>
    <source>
        <strain evidence="2 3">KACC 21253</strain>
    </source>
</reference>
<evidence type="ECO:0000313" key="3">
    <source>
        <dbReference type="Proteomes" id="UP001301152"/>
    </source>
</evidence>
<evidence type="ECO:0000313" key="2">
    <source>
        <dbReference type="EMBL" id="MCX2562479.1"/>
    </source>
</evidence>
<feature type="signal peptide" evidence="1">
    <location>
        <begin position="1"/>
        <end position="24"/>
    </location>
</feature>
<proteinExistence type="predicted"/>
<accession>A0ABT3QB20</accession>
<dbReference type="RefSeq" id="WP_173559338.1">
    <property type="nucleotide sequence ID" value="NZ_JAERKX010000001.1"/>
</dbReference>
<name>A0ABT3QB20_9PROT</name>
<sequence>MKTNLWLFSVTAACALSVMPAAQAAEWAAPASCGAEPAMPALDVSTVARYNASVDKATEYQKAAKIYHSCVVKAASKEENAISNEARERITHVHEGSQLVQKRIAGHFAQISTVLKAGSKKFSSN</sequence>
<feature type="chain" id="PRO_5046586003" description="UrcA family protein" evidence="1">
    <location>
        <begin position="25"/>
        <end position="125"/>
    </location>
</feature>
<comment type="caution">
    <text evidence="2">The sequence shown here is derived from an EMBL/GenBank/DDBJ whole genome shotgun (WGS) entry which is preliminary data.</text>
</comment>
<evidence type="ECO:0008006" key="4">
    <source>
        <dbReference type="Google" id="ProtNLM"/>
    </source>
</evidence>
<gene>
    <name evidence="2" type="ORF">OQ497_00635</name>
</gene>
<keyword evidence="3" id="KW-1185">Reference proteome</keyword>
<organism evidence="2 3">
    <name type="scientific">Acetobacter thailandicus</name>
    <dbReference type="NCBI Taxonomy" id="1502842"/>
    <lineage>
        <taxon>Bacteria</taxon>
        <taxon>Pseudomonadati</taxon>
        <taxon>Pseudomonadota</taxon>
        <taxon>Alphaproteobacteria</taxon>
        <taxon>Acetobacterales</taxon>
        <taxon>Acetobacteraceae</taxon>
        <taxon>Acetobacter</taxon>
    </lineage>
</organism>
<dbReference type="EMBL" id="JAPIUZ010000001">
    <property type="protein sequence ID" value="MCX2562479.1"/>
    <property type="molecule type" value="Genomic_DNA"/>
</dbReference>
<evidence type="ECO:0000256" key="1">
    <source>
        <dbReference type="SAM" id="SignalP"/>
    </source>
</evidence>
<dbReference type="Proteomes" id="UP001301152">
    <property type="component" value="Unassembled WGS sequence"/>
</dbReference>
<keyword evidence="1" id="KW-0732">Signal</keyword>
<protein>
    <recommendedName>
        <fullName evidence="4">UrcA family protein</fullName>
    </recommendedName>
</protein>